<evidence type="ECO:0000256" key="10">
    <source>
        <dbReference type="ARBA" id="ARBA00022723"/>
    </source>
</evidence>
<keyword evidence="11 19" id="KW-0863">Zinc-finger</keyword>
<keyword evidence="22" id="KW-1185">Reference proteome</keyword>
<dbReference type="GO" id="GO:0016567">
    <property type="term" value="P:protein ubiquitination"/>
    <property type="evidence" value="ECO:0007669"/>
    <property type="project" value="UniProtKB-ARBA"/>
</dbReference>
<comment type="subcellular location">
    <subcellularLocation>
        <location evidence="2">Peroxisome membrane</location>
        <topology evidence="2">Multi-pass membrane protein</topology>
    </subcellularLocation>
</comment>
<evidence type="ECO:0000256" key="7">
    <source>
        <dbReference type="ARBA" id="ARBA00022593"/>
    </source>
</evidence>
<evidence type="ECO:0000256" key="13">
    <source>
        <dbReference type="ARBA" id="ARBA00022833"/>
    </source>
</evidence>
<evidence type="ECO:0000256" key="11">
    <source>
        <dbReference type="ARBA" id="ARBA00022771"/>
    </source>
</evidence>
<dbReference type="GO" id="GO:0061630">
    <property type="term" value="F:ubiquitin protein ligase activity"/>
    <property type="evidence" value="ECO:0007669"/>
    <property type="project" value="UniProtKB-EC"/>
</dbReference>
<keyword evidence="12" id="KW-0833">Ubl conjugation pathway</keyword>
<comment type="catalytic activity">
    <reaction evidence="1">
        <text>S-ubiquitinyl-[E2 ubiquitin-conjugating enzyme]-L-cysteine + [acceptor protein]-L-lysine = [E2 ubiquitin-conjugating enzyme]-L-cysteine + N(6)-ubiquitinyl-[acceptor protein]-L-lysine.</text>
        <dbReference type="EC" id="2.3.2.27"/>
    </reaction>
</comment>
<evidence type="ECO:0000256" key="1">
    <source>
        <dbReference type="ARBA" id="ARBA00000900"/>
    </source>
</evidence>
<evidence type="ECO:0000256" key="4">
    <source>
        <dbReference type="ARBA" id="ARBA00008704"/>
    </source>
</evidence>
<dbReference type="GO" id="GO:0016562">
    <property type="term" value="P:protein import into peroxisome matrix, receptor recycling"/>
    <property type="evidence" value="ECO:0007669"/>
    <property type="project" value="UniProtKB-ARBA"/>
</dbReference>
<evidence type="ECO:0000256" key="15">
    <source>
        <dbReference type="ARBA" id="ARBA00022989"/>
    </source>
</evidence>
<gene>
    <name evidence="21" type="ORF">DEBURN_LOCUS1389</name>
</gene>
<evidence type="ECO:0000313" key="22">
    <source>
        <dbReference type="Proteomes" id="UP000789706"/>
    </source>
</evidence>
<dbReference type="Proteomes" id="UP000789706">
    <property type="component" value="Unassembled WGS sequence"/>
</dbReference>
<evidence type="ECO:0000256" key="16">
    <source>
        <dbReference type="ARBA" id="ARBA00023136"/>
    </source>
</evidence>
<evidence type="ECO:0000256" key="3">
    <source>
        <dbReference type="ARBA" id="ARBA00004906"/>
    </source>
</evidence>
<dbReference type="GO" id="GO:0005778">
    <property type="term" value="C:peroxisomal membrane"/>
    <property type="evidence" value="ECO:0007669"/>
    <property type="project" value="UniProtKB-SubCell"/>
</dbReference>
<keyword evidence="15" id="KW-1133">Transmembrane helix</keyword>
<evidence type="ECO:0000256" key="2">
    <source>
        <dbReference type="ARBA" id="ARBA00004585"/>
    </source>
</evidence>
<keyword evidence="9" id="KW-0812">Transmembrane</keyword>
<keyword evidence="13" id="KW-0862">Zinc</keyword>
<keyword evidence="16" id="KW-0472">Membrane</keyword>
<evidence type="ECO:0000313" key="21">
    <source>
        <dbReference type="EMBL" id="CAG8440419.1"/>
    </source>
</evidence>
<dbReference type="PROSITE" id="PS50089">
    <property type="entry name" value="ZF_RING_2"/>
    <property type="match status" value="1"/>
</dbReference>
<evidence type="ECO:0000259" key="20">
    <source>
        <dbReference type="PROSITE" id="PS50089"/>
    </source>
</evidence>
<dbReference type="GO" id="GO:0008270">
    <property type="term" value="F:zinc ion binding"/>
    <property type="evidence" value="ECO:0007669"/>
    <property type="project" value="UniProtKB-KW"/>
</dbReference>
<evidence type="ECO:0000256" key="17">
    <source>
        <dbReference type="ARBA" id="ARBA00023140"/>
    </source>
</evidence>
<evidence type="ECO:0000256" key="14">
    <source>
        <dbReference type="ARBA" id="ARBA00022927"/>
    </source>
</evidence>
<reference evidence="21" key="1">
    <citation type="submission" date="2021-06" db="EMBL/GenBank/DDBJ databases">
        <authorList>
            <person name="Kallberg Y."/>
            <person name="Tangrot J."/>
            <person name="Rosling A."/>
        </authorList>
    </citation>
    <scope>NUCLEOTIDE SEQUENCE</scope>
    <source>
        <strain evidence="21">AZ414A</strain>
    </source>
</reference>
<evidence type="ECO:0000256" key="8">
    <source>
        <dbReference type="ARBA" id="ARBA00022679"/>
    </source>
</evidence>
<keyword evidence="7" id="KW-0962">Peroxisome biogenesis</keyword>
<comment type="pathway">
    <text evidence="3">Protein modification; protein ubiquitination.</text>
</comment>
<dbReference type="InterPro" id="IPR017907">
    <property type="entry name" value="Znf_RING_CS"/>
</dbReference>
<sequence length="237" mass="27527">TQTLGEEYCDIMQISESTKEEPSIGRRCTSIFCHVILPYLYSKRIAKLQRNARSTQRINSKFHGQSSSEHVQLRESVNNLIIKIHLFLRNHIRPMHLAIFYFYGIFTKQLGPGEQRIGYEILGLLLIIQIMVQAYLHKKKPIKDSVFSSDNREYEDEMNINEEINLSNLSSTMGLTPQEAVTRKCTLCLSLRKNTTATSCGHLFCWSCIVEWCRNKPECPLCRQHINLSHLLPIYNY</sequence>
<keyword evidence="8" id="KW-0808">Transferase</keyword>
<keyword evidence="6" id="KW-0813">Transport</keyword>
<dbReference type="PANTHER" id="PTHR23350">
    <property type="entry name" value="PEROXISOME ASSEMBLY PROTEIN 10"/>
    <property type="match status" value="1"/>
</dbReference>
<dbReference type="SUPFAM" id="SSF57850">
    <property type="entry name" value="RING/U-box"/>
    <property type="match status" value="1"/>
</dbReference>
<evidence type="ECO:0000256" key="19">
    <source>
        <dbReference type="PROSITE-ProRule" id="PRU00175"/>
    </source>
</evidence>
<dbReference type="Pfam" id="PF13920">
    <property type="entry name" value="zf-C3HC4_3"/>
    <property type="match status" value="1"/>
</dbReference>
<dbReference type="InterPro" id="IPR001841">
    <property type="entry name" value="Znf_RING"/>
</dbReference>
<dbReference type="Gene3D" id="3.30.40.10">
    <property type="entry name" value="Zinc/RING finger domain, C3HC4 (zinc finger)"/>
    <property type="match status" value="1"/>
</dbReference>
<keyword evidence="17" id="KW-0576">Peroxisome</keyword>
<dbReference type="EMBL" id="CAJVPK010000061">
    <property type="protein sequence ID" value="CAG8440419.1"/>
    <property type="molecule type" value="Genomic_DNA"/>
</dbReference>
<dbReference type="PANTHER" id="PTHR23350:SF0">
    <property type="entry name" value="PEROXISOME BIOGENESIS FACTOR 10"/>
    <property type="match status" value="1"/>
</dbReference>
<dbReference type="Pfam" id="PF04757">
    <property type="entry name" value="Pex2_Pex12"/>
    <property type="match status" value="1"/>
</dbReference>
<protein>
    <recommendedName>
        <fullName evidence="5">RING-type E3 ubiquitin transferase</fullName>
        <ecNumber evidence="5">2.3.2.27</ecNumber>
    </recommendedName>
    <alternativeName>
        <fullName evidence="18">Peroxin-10</fullName>
    </alternativeName>
</protein>
<feature type="domain" description="RING-type" evidence="20">
    <location>
        <begin position="185"/>
        <end position="223"/>
    </location>
</feature>
<comment type="similarity">
    <text evidence="4">Belongs to the pex2/pex10/pex12 family.</text>
</comment>
<dbReference type="SMART" id="SM00184">
    <property type="entry name" value="RING"/>
    <property type="match status" value="1"/>
</dbReference>
<proteinExistence type="inferred from homology"/>
<dbReference type="InterPro" id="IPR006845">
    <property type="entry name" value="Pex_N"/>
</dbReference>
<evidence type="ECO:0000256" key="6">
    <source>
        <dbReference type="ARBA" id="ARBA00022448"/>
    </source>
</evidence>
<keyword evidence="14" id="KW-0653">Protein transport</keyword>
<accession>A0A9N8V732</accession>
<dbReference type="CDD" id="cd16527">
    <property type="entry name" value="RING-HC_PEX10"/>
    <property type="match status" value="1"/>
</dbReference>
<name>A0A9N8V732_9GLOM</name>
<dbReference type="EC" id="2.3.2.27" evidence="5"/>
<dbReference type="InterPro" id="IPR013083">
    <property type="entry name" value="Znf_RING/FYVE/PHD"/>
</dbReference>
<dbReference type="AlphaFoldDB" id="A0A9N8V732"/>
<evidence type="ECO:0000256" key="5">
    <source>
        <dbReference type="ARBA" id="ARBA00012483"/>
    </source>
</evidence>
<dbReference type="InterPro" id="IPR025654">
    <property type="entry name" value="PEX2/10"/>
</dbReference>
<feature type="non-terminal residue" evidence="21">
    <location>
        <position position="1"/>
    </location>
</feature>
<evidence type="ECO:0000256" key="9">
    <source>
        <dbReference type="ARBA" id="ARBA00022692"/>
    </source>
</evidence>
<evidence type="ECO:0000256" key="18">
    <source>
        <dbReference type="ARBA" id="ARBA00041230"/>
    </source>
</evidence>
<evidence type="ECO:0000256" key="12">
    <source>
        <dbReference type="ARBA" id="ARBA00022786"/>
    </source>
</evidence>
<dbReference type="OrthoDB" id="6270329at2759"/>
<comment type="caution">
    <text evidence="21">The sequence shown here is derived from an EMBL/GenBank/DDBJ whole genome shotgun (WGS) entry which is preliminary data.</text>
</comment>
<dbReference type="PROSITE" id="PS00518">
    <property type="entry name" value="ZF_RING_1"/>
    <property type="match status" value="1"/>
</dbReference>
<organism evidence="21 22">
    <name type="scientific">Diversispora eburnea</name>
    <dbReference type="NCBI Taxonomy" id="1213867"/>
    <lineage>
        <taxon>Eukaryota</taxon>
        <taxon>Fungi</taxon>
        <taxon>Fungi incertae sedis</taxon>
        <taxon>Mucoromycota</taxon>
        <taxon>Glomeromycotina</taxon>
        <taxon>Glomeromycetes</taxon>
        <taxon>Diversisporales</taxon>
        <taxon>Diversisporaceae</taxon>
        <taxon>Diversispora</taxon>
    </lineage>
</organism>
<keyword evidence="10" id="KW-0479">Metal-binding</keyword>